<comment type="caution">
    <text evidence="3">The sequence shown here is derived from an EMBL/GenBank/DDBJ whole genome shotgun (WGS) entry which is preliminary data.</text>
</comment>
<reference evidence="3" key="1">
    <citation type="submission" date="2023-06" db="EMBL/GenBank/DDBJ databases">
        <title>Genomic analysis of the entomopathogenic nematode Steinernema hermaphroditum.</title>
        <authorList>
            <person name="Schwarz E.M."/>
            <person name="Heppert J.K."/>
            <person name="Baniya A."/>
            <person name="Schwartz H.T."/>
            <person name="Tan C.-H."/>
            <person name="Antoshechkin I."/>
            <person name="Sternberg P.W."/>
            <person name="Goodrich-Blair H."/>
            <person name="Dillman A.R."/>
        </authorList>
    </citation>
    <scope>NUCLEOTIDE SEQUENCE</scope>
    <source>
        <strain evidence="3">PS9179</strain>
        <tissue evidence="3">Whole animal</tissue>
    </source>
</reference>
<dbReference type="EMBL" id="JAUCMV010000003">
    <property type="protein sequence ID" value="KAK0414009.1"/>
    <property type="molecule type" value="Genomic_DNA"/>
</dbReference>
<dbReference type="AlphaFoldDB" id="A0AA39I067"/>
<keyword evidence="1" id="KW-0812">Transmembrane</keyword>
<evidence type="ECO:0000256" key="1">
    <source>
        <dbReference type="SAM" id="Phobius"/>
    </source>
</evidence>
<feature type="transmembrane region" description="Helical" evidence="1">
    <location>
        <begin position="99"/>
        <end position="117"/>
    </location>
</feature>
<keyword evidence="4" id="KW-1185">Reference proteome</keyword>
<evidence type="ECO:0000313" key="4">
    <source>
        <dbReference type="Proteomes" id="UP001175271"/>
    </source>
</evidence>
<organism evidence="3 4">
    <name type="scientific">Steinernema hermaphroditum</name>
    <dbReference type="NCBI Taxonomy" id="289476"/>
    <lineage>
        <taxon>Eukaryota</taxon>
        <taxon>Metazoa</taxon>
        <taxon>Ecdysozoa</taxon>
        <taxon>Nematoda</taxon>
        <taxon>Chromadorea</taxon>
        <taxon>Rhabditida</taxon>
        <taxon>Tylenchina</taxon>
        <taxon>Panagrolaimomorpha</taxon>
        <taxon>Strongyloidoidea</taxon>
        <taxon>Steinernematidae</taxon>
        <taxon>Steinernema</taxon>
    </lineage>
</organism>
<accession>A0AA39I067</accession>
<sequence>MKALLVLLLFAQLVSLALGYSSKFPAEWKSAGCYEVKSFSLAFWNHCKDGFYRKNWAFCDVKPLLCKSDFCSVLLVGAVVLELQLATLQRTATFSMAEIEILIILVFLSPAVLLSSHPNRNKRATLPRRARPALSVSAASAPASPATVPLALVVVGAVAILSALATWGIAKDNDVIKAIEHICDVKEEEDGHMHHNRIPCDGGSHR</sequence>
<gene>
    <name evidence="3" type="ORF">QR680_007105</name>
</gene>
<keyword evidence="2" id="KW-0732">Signal</keyword>
<protein>
    <recommendedName>
        <fullName evidence="5">Fibronectin type-II domain-containing protein</fullName>
    </recommendedName>
</protein>
<name>A0AA39I067_9BILA</name>
<keyword evidence="1" id="KW-0472">Membrane</keyword>
<evidence type="ECO:0000256" key="2">
    <source>
        <dbReference type="SAM" id="SignalP"/>
    </source>
</evidence>
<proteinExistence type="predicted"/>
<evidence type="ECO:0008006" key="5">
    <source>
        <dbReference type="Google" id="ProtNLM"/>
    </source>
</evidence>
<feature type="chain" id="PRO_5041275634" description="Fibronectin type-II domain-containing protein" evidence="2">
    <location>
        <begin position="20"/>
        <end position="206"/>
    </location>
</feature>
<feature type="transmembrane region" description="Helical" evidence="1">
    <location>
        <begin position="150"/>
        <end position="170"/>
    </location>
</feature>
<dbReference type="Proteomes" id="UP001175271">
    <property type="component" value="Unassembled WGS sequence"/>
</dbReference>
<keyword evidence="1" id="KW-1133">Transmembrane helix</keyword>
<evidence type="ECO:0000313" key="3">
    <source>
        <dbReference type="EMBL" id="KAK0414009.1"/>
    </source>
</evidence>
<feature type="signal peptide" evidence="2">
    <location>
        <begin position="1"/>
        <end position="19"/>
    </location>
</feature>